<dbReference type="EMBL" id="JBHTCA010000018">
    <property type="protein sequence ID" value="MFC7410712.1"/>
    <property type="molecule type" value="Genomic_DNA"/>
</dbReference>
<evidence type="ECO:0000259" key="1">
    <source>
        <dbReference type="PROSITE" id="PS51833"/>
    </source>
</evidence>
<protein>
    <submittedName>
        <fullName evidence="2">HDOD domain-containing protein</fullName>
    </submittedName>
</protein>
<gene>
    <name evidence="2" type="ORF">ACFQPB_17770</name>
</gene>
<dbReference type="RefSeq" id="WP_382203831.1">
    <property type="nucleotide sequence ID" value="NZ_JBHTCA010000018.1"/>
</dbReference>
<dbReference type="Gene3D" id="1.10.3210.10">
    <property type="entry name" value="Hypothetical protein af1432"/>
    <property type="match status" value="1"/>
</dbReference>
<evidence type="ECO:0000313" key="3">
    <source>
        <dbReference type="Proteomes" id="UP001596501"/>
    </source>
</evidence>
<dbReference type="Pfam" id="PF08668">
    <property type="entry name" value="HDOD"/>
    <property type="match status" value="1"/>
</dbReference>
<reference evidence="3" key="1">
    <citation type="journal article" date="2019" name="Int. J. Syst. Evol. Microbiol.">
        <title>The Global Catalogue of Microorganisms (GCM) 10K type strain sequencing project: providing services to taxonomists for standard genome sequencing and annotation.</title>
        <authorList>
            <consortium name="The Broad Institute Genomics Platform"/>
            <consortium name="The Broad Institute Genome Sequencing Center for Infectious Disease"/>
            <person name="Wu L."/>
            <person name="Ma J."/>
        </authorList>
    </citation>
    <scope>NUCLEOTIDE SEQUENCE [LARGE SCALE GENOMIC DNA]</scope>
    <source>
        <strain evidence="3">CGMCC 1.12371</strain>
    </source>
</reference>
<dbReference type="PANTHER" id="PTHR33525:SF6">
    <property type="entry name" value="HDOD DOMAIN-CONTAINING PROTEIN"/>
    <property type="match status" value="1"/>
</dbReference>
<name>A0ABW2QNQ0_9BURK</name>
<dbReference type="Proteomes" id="UP001596501">
    <property type="component" value="Unassembled WGS sequence"/>
</dbReference>
<keyword evidence="3" id="KW-1185">Reference proteome</keyword>
<dbReference type="InterPro" id="IPR052340">
    <property type="entry name" value="RNase_Y/CdgJ"/>
</dbReference>
<dbReference type="PANTHER" id="PTHR33525">
    <property type="match status" value="1"/>
</dbReference>
<comment type="caution">
    <text evidence="2">The sequence shown here is derived from an EMBL/GenBank/DDBJ whole genome shotgun (WGS) entry which is preliminary data.</text>
</comment>
<feature type="domain" description="HDOD" evidence="1">
    <location>
        <begin position="13"/>
        <end position="205"/>
    </location>
</feature>
<evidence type="ECO:0000313" key="2">
    <source>
        <dbReference type="EMBL" id="MFC7410712.1"/>
    </source>
</evidence>
<dbReference type="SUPFAM" id="SSF109604">
    <property type="entry name" value="HD-domain/PDEase-like"/>
    <property type="match status" value="1"/>
</dbReference>
<proteinExistence type="predicted"/>
<dbReference type="PROSITE" id="PS51833">
    <property type="entry name" value="HDOD"/>
    <property type="match status" value="1"/>
</dbReference>
<dbReference type="InterPro" id="IPR013976">
    <property type="entry name" value="HDOD"/>
</dbReference>
<accession>A0ABW2QNQ0</accession>
<sequence length="275" mass="29751">MELQALLAKANALPSIPKVVSEVLSELDADDPSPRKISQLVATDPALTARMLKLANSAFFNVTRQISSVEDAVGILGFSHVRTLVTAVALSSSFKAVPGVNLEQFWRYSLNTAKACRALAPGLRLHDGAAFTAGLVHAVGDLVMHIGMPDVVAKIDFSVAPLDLHRAEAERAHLGYTYADVSAGFAKKWDFPEAIVRALQHQLLPFEGDLHEPMAGVVHMASWRARCQEINMDREGLTKTFPDVVAMLLGLDLEQVLDKDPADWTSAGELSAFLS</sequence>
<organism evidence="2 3">
    <name type="scientific">Hydrogenophaga atypica</name>
    <dbReference type="NCBI Taxonomy" id="249409"/>
    <lineage>
        <taxon>Bacteria</taxon>
        <taxon>Pseudomonadati</taxon>
        <taxon>Pseudomonadota</taxon>
        <taxon>Betaproteobacteria</taxon>
        <taxon>Burkholderiales</taxon>
        <taxon>Comamonadaceae</taxon>
        <taxon>Hydrogenophaga</taxon>
    </lineage>
</organism>